<keyword evidence="2" id="KW-1185">Reference proteome</keyword>
<dbReference type="Proteomes" id="UP001497453">
    <property type="component" value="Chromosome 4"/>
</dbReference>
<proteinExistence type="predicted"/>
<sequence length="103" mass="11310">MMPLSLHISDIGFAVLWDPRNVNVGSEYAAEDCIVPLTHRRKEDPTFMSIDNLCSTFKRLASSLLGRHTASILFGPLILSSLSPRSDIGEATFGSRDRTATDT</sequence>
<gene>
    <name evidence="1" type="ORF">GFSPODELE1_LOCUS6648</name>
</gene>
<accession>A0ABP1DM49</accession>
<dbReference type="EMBL" id="OZ037947">
    <property type="protein sequence ID" value="CAL1708014.1"/>
    <property type="molecule type" value="Genomic_DNA"/>
</dbReference>
<organism evidence="1 2">
    <name type="scientific">Somion occarium</name>
    <dbReference type="NCBI Taxonomy" id="3059160"/>
    <lineage>
        <taxon>Eukaryota</taxon>
        <taxon>Fungi</taxon>
        <taxon>Dikarya</taxon>
        <taxon>Basidiomycota</taxon>
        <taxon>Agaricomycotina</taxon>
        <taxon>Agaricomycetes</taxon>
        <taxon>Polyporales</taxon>
        <taxon>Cerrenaceae</taxon>
        <taxon>Somion</taxon>
    </lineage>
</organism>
<protein>
    <submittedName>
        <fullName evidence="1">Uncharacterized protein</fullName>
    </submittedName>
</protein>
<name>A0ABP1DM49_9APHY</name>
<evidence type="ECO:0000313" key="2">
    <source>
        <dbReference type="Proteomes" id="UP001497453"/>
    </source>
</evidence>
<reference evidence="2" key="1">
    <citation type="submission" date="2024-04" db="EMBL/GenBank/DDBJ databases">
        <authorList>
            <person name="Shaw F."/>
            <person name="Minotto A."/>
        </authorList>
    </citation>
    <scope>NUCLEOTIDE SEQUENCE [LARGE SCALE GENOMIC DNA]</scope>
</reference>
<evidence type="ECO:0000313" key="1">
    <source>
        <dbReference type="EMBL" id="CAL1708014.1"/>
    </source>
</evidence>